<dbReference type="Gene3D" id="3.30.70.1560">
    <property type="entry name" value="Alpha-L RNA-binding motif"/>
    <property type="match status" value="1"/>
</dbReference>
<evidence type="ECO:0000256" key="4">
    <source>
        <dbReference type="PROSITE-ProRule" id="PRU00182"/>
    </source>
</evidence>
<evidence type="ECO:0000256" key="2">
    <source>
        <dbReference type="ARBA" id="ARBA00022884"/>
    </source>
</evidence>
<dbReference type="GO" id="GO:0000455">
    <property type="term" value="P:enzyme-directed rRNA pseudouridine synthesis"/>
    <property type="evidence" value="ECO:0007669"/>
    <property type="project" value="UniProtKB-ARBA"/>
</dbReference>
<dbReference type="NCBIfam" id="TIGR00093">
    <property type="entry name" value="pseudouridine synthase"/>
    <property type="match status" value="1"/>
</dbReference>
<dbReference type="InterPro" id="IPR018496">
    <property type="entry name" value="PsdUridine_synth_RsuA/RluB_CS"/>
</dbReference>
<sequence length="246" mass="27137">MEERIQKILSAAGLASRRRAEEYLTAGRVTVNGRTAALGEKADPQRDDIRLDGKPVRPAGAHTYLMLYKPRGYVTTLSDERGRRTVAQLVSGCGARVWPVGRLDLDSEGLLLMTDDGNFTQRLIHPSHQVEKEYLVTVEGDVDRAIPVLSGPMELDGIPLAPARIGVLSREGADRARLSVVIHEGRNRQVRRMCALAGLEVKRLKRVREGGLALGRLRPGEWRRLTPQELRLALGERGSTVPGKDS</sequence>
<reference evidence="7 8" key="2">
    <citation type="submission" date="2007-06" db="EMBL/GenBank/DDBJ databases">
        <title>Draft genome sequence of Pseudoflavonifractor capillosus ATCC 29799.</title>
        <authorList>
            <person name="Sudarsanam P."/>
            <person name="Ley R."/>
            <person name="Guruge J."/>
            <person name="Turnbaugh P.J."/>
            <person name="Mahowald M."/>
            <person name="Liep D."/>
            <person name="Gordon J."/>
        </authorList>
    </citation>
    <scope>NUCLEOTIDE SEQUENCE [LARGE SCALE GENOMIC DNA]</scope>
    <source>
        <strain evidence="7 8">ATCC 29799</strain>
    </source>
</reference>
<dbReference type="InterPro" id="IPR000748">
    <property type="entry name" value="PsdUridine_synth_RsuA/RluB/E/F"/>
</dbReference>
<proteinExistence type="inferred from homology"/>
<dbReference type="eggNOG" id="COG1187">
    <property type="taxonomic scope" value="Bacteria"/>
</dbReference>
<evidence type="ECO:0000259" key="6">
    <source>
        <dbReference type="SMART" id="SM00363"/>
    </source>
</evidence>
<dbReference type="CDD" id="cd02870">
    <property type="entry name" value="PseudoU_synth_RsuA_like"/>
    <property type="match status" value="1"/>
</dbReference>
<comment type="caution">
    <text evidence="7">The sequence shown here is derived from an EMBL/GenBank/DDBJ whole genome shotgun (WGS) entry which is preliminary data.</text>
</comment>
<protein>
    <recommendedName>
        <fullName evidence="5">Pseudouridine synthase</fullName>
        <ecNumber evidence="5">5.4.99.-</ecNumber>
    </recommendedName>
</protein>
<dbReference type="FunFam" id="3.10.290.10:FF:000003">
    <property type="entry name" value="Pseudouridine synthase"/>
    <property type="match status" value="1"/>
</dbReference>
<dbReference type="PROSITE" id="PS01149">
    <property type="entry name" value="PSI_RSU"/>
    <property type="match status" value="1"/>
</dbReference>
<dbReference type="PANTHER" id="PTHR47683">
    <property type="entry name" value="PSEUDOURIDINE SYNTHASE FAMILY PROTEIN-RELATED"/>
    <property type="match status" value="1"/>
</dbReference>
<dbReference type="AlphaFoldDB" id="A6NUQ3"/>
<dbReference type="GO" id="GO:0120159">
    <property type="term" value="F:rRNA pseudouridine synthase activity"/>
    <property type="evidence" value="ECO:0007669"/>
    <property type="project" value="UniProtKB-ARBA"/>
</dbReference>
<dbReference type="RefSeq" id="WP_006572477.1">
    <property type="nucleotide sequence ID" value="NZ_AAXG02000012.1"/>
</dbReference>
<dbReference type="InterPro" id="IPR020103">
    <property type="entry name" value="PsdUridine_synth_cat_dom_sf"/>
</dbReference>
<reference evidence="7 8" key="1">
    <citation type="submission" date="2007-04" db="EMBL/GenBank/DDBJ databases">
        <authorList>
            <person name="Fulton L."/>
            <person name="Clifton S."/>
            <person name="Fulton B."/>
            <person name="Xu J."/>
            <person name="Minx P."/>
            <person name="Pepin K.H."/>
            <person name="Johnson M."/>
            <person name="Thiruvilangam P."/>
            <person name="Bhonagiri V."/>
            <person name="Nash W.E."/>
            <person name="Mardis E.R."/>
            <person name="Wilson R.K."/>
        </authorList>
    </citation>
    <scope>NUCLEOTIDE SEQUENCE [LARGE SCALE GENOMIC DNA]</scope>
    <source>
        <strain evidence="7 8">ATCC 29799</strain>
    </source>
</reference>
<keyword evidence="8" id="KW-1185">Reference proteome</keyword>
<dbReference type="Proteomes" id="UP000003639">
    <property type="component" value="Unassembled WGS sequence"/>
</dbReference>
<dbReference type="Gene3D" id="3.10.290.10">
    <property type="entry name" value="RNA-binding S4 domain"/>
    <property type="match status" value="1"/>
</dbReference>
<evidence type="ECO:0000256" key="1">
    <source>
        <dbReference type="ARBA" id="ARBA00008348"/>
    </source>
</evidence>
<accession>A6NUQ3</accession>
<dbReference type="STRING" id="411467.BACCAP_01937"/>
<dbReference type="InterPro" id="IPR036986">
    <property type="entry name" value="S4_RNA-bd_sf"/>
</dbReference>
<dbReference type="Pfam" id="PF00849">
    <property type="entry name" value="PseudoU_synth_2"/>
    <property type="match status" value="1"/>
</dbReference>
<keyword evidence="2 4" id="KW-0694">RNA-binding</keyword>
<dbReference type="SMART" id="SM00363">
    <property type="entry name" value="S4"/>
    <property type="match status" value="1"/>
</dbReference>
<feature type="domain" description="RNA-binding S4" evidence="6">
    <location>
        <begin position="3"/>
        <end position="61"/>
    </location>
</feature>
<keyword evidence="3 5" id="KW-0413">Isomerase</keyword>
<evidence type="ECO:0000256" key="3">
    <source>
        <dbReference type="ARBA" id="ARBA00023235"/>
    </source>
</evidence>
<dbReference type="InterPro" id="IPR020094">
    <property type="entry name" value="TruA/RsuA/RluB/E/F_N"/>
</dbReference>
<dbReference type="Gene3D" id="3.30.70.580">
    <property type="entry name" value="Pseudouridine synthase I, catalytic domain, N-terminal subdomain"/>
    <property type="match status" value="1"/>
</dbReference>
<comment type="similarity">
    <text evidence="1 5">Belongs to the pseudouridine synthase RsuA family.</text>
</comment>
<dbReference type="SUPFAM" id="SSF55174">
    <property type="entry name" value="Alpha-L RNA-binding motif"/>
    <property type="match status" value="1"/>
</dbReference>
<dbReference type="InterPro" id="IPR050343">
    <property type="entry name" value="RsuA_PseudoU_synthase"/>
</dbReference>
<name>A6NUQ3_9FIRM</name>
<dbReference type="PANTHER" id="PTHR47683:SF3">
    <property type="entry name" value="RIBOSOMAL LARGE SUBUNIT PSEUDOURIDINE SYNTHASE B"/>
    <property type="match status" value="1"/>
</dbReference>
<organism evidence="7 8">
    <name type="scientific">Pseudoflavonifractor capillosus ATCC 29799</name>
    <dbReference type="NCBI Taxonomy" id="411467"/>
    <lineage>
        <taxon>Bacteria</taxon>
        <taxon>Bacillati</taxon>
        <taxon>Bacillota</taxon>
        <taxon>Clostridia</taxon>
        <taxon>Eubacteriales</taxon>
        <taxon>Oscillospiraceae</taxon>
        <taxon>Pseudoflavonifractor</taxon>
    </lineage>
</organism>
<dbReference type="PROSITE" id="PS50889">
    <property type="entry name" value="S4"/>
    <property type="match status" value="1"/>
</dbReference>
<dbReference type="EMBL" id="AAXG02000012">
    <property type="protein sequence ID" value="EDN00104.1"/>
    <property type="molecule type" value="Genomic_DNA"/>
</dbReference>
<dbReference type="Pfam" id="PF01479">
    <property type="entry name" value="S4"/>
    <property type="match status" value="1"/>
</dbReference>
<dbReference type="CDD" id="cd00165">
    <property type="entry name" value="S4"/>
    <property type="match status" value="1"/>
</dbReference>
<dbReference type="InterPro" id="IPR002942">
    <property type="entry name" value="S4_RNA-bd"/>
</dbReference>
<evidence type="ECO:0000313" key="7">
    <source>
        <dbReference type="EMBL" id="EDN00104.1"/>
    </source>
</evidence>
<dbReference type="EC" id="5.4.99.-" evidence="5"/>
<dbReference type="SUPFAM" id="SSF55120">
    <property type="entry name" value="Pseudouridine synthase"/>
    <property type="match status" value="1"/>
</dbReference>
<dbReference type="InterPro" id="IPR042092">
    <property type="entry name" value="PsdUridine_s_RsuA/RluB/E/F_cat"/>
</dbReference>
<evidence type="ECO:0000256" key="5">
    <source>
        <dbReference type="RuleBase" id="RU003887"/>
    </source>
</evidence>
<evidence type="ECO:0000313" key="8">
    <source>
        <dbReference type="Proteomes" id="UP000003639"/>
    </source>
</evidence>
<dbReference type="InterPro" id="IPR006145">
    <property type="entry name" value="PsdUridine_synth_RsuA/RluA"/>
</dbReference>
<dbReference type="GO" id="GO:0003723">
    <property type="term" value="F:RNA binding"/>
    <property type="evidence" value="ECO:0007669"/>
    <property type="project" value="UniProtKB-KW"/>
</dbReference>
<gene>
    <name evidence="7" type="ORF">BACCAP_01937</name>
</gene>
<dbReference type="OrthoDB" id="9807213at2"/>